<keyword evidence="3" id="KW-1185">Reference proteome</keyword>
<dbReference type="PANTHER" id="PTHR33121:SF70">
    <property type="entry name" value="SIGNALING PROTEIN YKOW"/>
    <property type="match status" value="1"/>
</dbReference>
<dbReference type="Pfam" id="PF00563">
    <property type="entry name" value="EAL"/>
    <property type="match status" value="1"/>
</dbReference>
<name>G6YDK5_9HYPH</name>
<dbReference type="Gene3D" id="3.20.20.450">
    <property type="entry name" value="EAL domain"/>
    <property type="match status" value="1"/>
</dbReference>
<organism evidence="2 3">
    <name type="scientific">Mesorhizobium amorphae CCNWGS0123</name>
    <dbReference type="NCBI Taxonomy" id="1082933"/>
    <lineage>
        <taxon>Bacteria</taxon>
        <taxon>Pseudomonadati</taxon>
        <taxon>Pseudomonadota</taxon>
        <taxon>Alphaproteobacteria</taxon>
        <taxon>Hyphomicrobiales</taxon>
        <taxon>Phyllobacteriaceae</taxon>
        <taxon>Mesorhizobium</taxon>
    </lineage>
</organism>
<evidence type="ECO:0000259" key="1">
    <source>
        <dbReference type="PROSITE" id="PS50883"/>
    </source>
</evidence>
<dbReference type="GO" id="GO:0071111">
    <property type="term" value="F:cyclic-guanylate-specific phosphodiesterase activity"/>
    <property type="evidence" value="ECO:0007669"/>
    <property type="project" value="InterPro"/>
</dbReference>
<dbReference type="InterPro" id="IPR035919">
    <property type="entry name" value="EAL_sf"/>
</dbReference>
<dbReference type="EMBL" id="AGSN01000131">
    <property type="protein sequence ID" value="EHH10175.1"/>
    <property type="molecule type" value="Genomic_DNA"/>
</dbReference>
<dbReference type="AlphaFoldDB" id="G6YDK5"/>
<reference evidence="2 3" key="1">
    <citation type="journal article" date="2012" name="J. Bacteriol.">
        <title>Draft Genome Sequence of Plant Growth-Promoting Rhizobium Mesorhizobium amorphae, Isolated from Zinc-Lead Mine Tailings.</title>
        <authorList>
            <person name="Hao X."/>
            <person name="Lin Y."/>
            <person name="Johnstone L."/>
            <person name="Baltrus D.A."/>
            <person name="Miller S.J."/>
            <person name="Wei G."/>
            <person name="Rensing C."/>
        </authorList>
    </citation>
    <scope>NUCLEOTIDE SEQUENCE [LARGE SCALE GENOMIC DNA]</scope>
    <source>
        <strain evidence="2 3">CCNWGS0123</strain>
    </source>
</reference>
<accession>G6YDK5</accession>
<gene>
    <name evidence="2" type="ORF">MEA186_20229</name>
</gene>
<feature type="domain" description="EAL" evidence="1">
    <location>
        <begin position="1"/>
        <end position="69"/>
    </location>
</feature>
<evidence type="ECO:0000313" key="3">
    <source>
        <dbReference type="Proteomes" id="UP000002949"/>
    </source>
</evidence>
<dbReference type="PANTHER" id="PTHR33121">
    <property type="entry name" value="CYCLIC DI-GMP PHOSPHODIESTERASE PDEF"/>
    <property type="match status" value="1"/>
</dbReference>
<evidence type="ECO:0000313" key="2">
    <source>
        <dbReference type="EMBL" id="EHH10175.1"/>
    </source>
</evidence>
<dbReference type="Proteomes" id="UP000002949">
    <property type="component" value="Unassembled WGS sequence"/>
</dbReference>
<dbReference type="InterPro" id="IPR050706">
    <property type="entry name" value="Cyclic-di-GMP_PDE-like"/>
</dbReference>
<sequence>MLTDADCAAIVRSLIELAHELRIEVTAEGVETPEQLDYLRHVRCDEAQGYLIGKPVGIDDIPGIAAKPLGQELRP</sequence>
<dbReference type="SUPFAM" id="SSF141868">
    <property type="entry name" value="EAL domain-like"/>
    <property type="match status" value="1"/>
</dbReference>
<proteinExistence type="predicted"/>
<dbReference type="PROSITE" id="PS50883">
    <property type="entry name" value="EAL"/>
    <property type="match status" value="1"/>
</dbReference>
<dbReference type="eggNOG" id="COG5001">
    <property type="taxonomic scope" value="Bacteria"/>
</dbReference>
<dbReference type="PATRIC" id="fig|1082933.3.peg.3942"/>
<protein>
    <recommendedName>
        <fullName evidence="1">EAL domain-containing protein</fullName>
    </recommendedName>
</protein>
<dbReference type="InterPro" id="IPR001633">
    <property type="entry name" value="EAL_dom"/>
</dbReference>
<dbReference type="KEGG" id="mamo:A6B35_29965"/>